<feature type="domain" description="HTH luxR-type" evidence="1">
    <location>
        <begin position="710"/>
        <end position="775"/>
    </location>
</feature>
<accession>A0A7W9NMN4</accession>
<reference evidence="2 3" key="1">
    <citation type="submission" date="2020-08" db="EMBL/GenBank/DDBJ databases">
        <title>Sequencing the genomes of 1000 actinobacteria strains.</title>
        <authorList>
            <person name="Klenk H.-P."/>
        </authorList>
    </citation>
    <scope>NUCLEOTIDE SEQUENCE [LARGE SCALE GENOMIC DNA]</scope>
    <source>
        <strain evidence="2 3">DSM 43851</strain>
    </source>
</reference>
<dbReference type="Gene3D" id="1.25.40.10">
    <property type="entry name" value="Tetratricopeptide repeat domain"/>
    <property type="match status" value="2"/>
</dbReference>
<dbReference type="InterPro" id="IPR036388">
    <property type="entry name" value="WH-like_DNA-bd_sf"/>
</dbReference>
<dbReference type="RefSeq" id="WP_184870499.1">
    <property type="nucleotide sequence ID" value="NZ_BAAAWY010000021.1"/>
</dbReference>
<dbReference type="Pfam" id="PF00196">
    <property type="entry name" value="GerE"/>
    <property type="match status" value="1"/>
</dbReference>
<dbReference type="Pfam" id="PF25872">
    <property type="entry name" value="HTH_77"/>
    <property type="match status" value="1"/>
</dbReference>
<keyword evidence="2" id="KW-0723">Serine/threonine-protein kinase</keyword>
<dbReference type="InterPro" id="IPR000792">
    <property type="entry name" value="Tscrpt_reg_LuxR_C"/>
</dbReference>
<dbReference type="SMART" id="SM00421">
    <property type="entry name" value="HTH_LUXR"/>
    <property type="match status" value="1"/>
</dbReference>
<dbReference type="PANTHER" id="PTHR47691">
    <property type="entry name" value="REGULATOR-RELATED"/>
    <property type="match status" value="1"/>
</dbReference>
<protein>
    <submittedName>
        <fullName evidence="2">Non-specific serine/threonine protein kinase</fullName>
        <ecNumber evidence="2">2.7.11.1</ecNumber>
    </submittedName>
</protein>
<dbReference type="InterPro" id="IPR058852">
    <property type="entry name" value="HTH_77"/>
</dbReference>
<dbReference type="GO" id="GO:0003677">
    <property type="term" value="F:DNA binding"/>
    <property type="evidence" value="ECO:0007669"/>
    <property type="project" value="InterPro"/>
</dbReference>
<dbReference type="GO" id="GO:0043531">
    <property type="term" value="F:ADP binding"/>
    <property type="evidence" value="ECO:0007669"/>
    <property type="project" value="InterPro"/>
</dbReference>
<dbReference type="AlphaFoldDB" id="A0A7W9NMN4"/>
<sequence length="780" mass="85651">MSGIRPRRHAGNLPAEATSFVDRRREISETKRLLSAARLLTLTGAGGVGKTRLALRVAAGVRRAFVDGVWLVELAALQDHTLVEQTVADSVGLQDQSARSPLDVLVGYLRDRQVLLVLDNCEHLADRCAGLADELLAAAPGLRILATSRHALSTPGEHILAVPPLPVPDPQRSPHPRKLLQNEAIRLFAERAAAVRPEFRVTADNHETIARICRRLDGLPLAIELAAARLRVLSPEQIQHRLDDRFRLLRVNTGSVPPRHQTLRAVVDWSYELCSPAEQTLWARVSVFAGGFDLEAVEAVCAGNGVDSDQVLDLLAGLVDKSILIRQGQDDAARARYQLLDTLRHYGRDVLRAAGAEAVLRRRHRDYYLGLAERGEAEWFGPTQLEVAARTRREHANLRLALAYCLATPGESRVGLRLAAALHFYWRCGFVAEGRHWLDRALALHAQPDRARAAALWSNTSVALRQGNLPAATAMAQECQDWAQLHGDQAMLAYAVSMLGNAAWLGGDLPRGRVLLEDAMARFDALGELNSTVVMAHVMLSALAVFQGDLARAVEVCRRGLELCERQGEQWVRAYTLGVLALVEWTRGELTRASTLAREALRVMHIFNDIFGTALLVEQLAWIAGTAGEGERAAVLLGAARQLWPLLGGQPLHGSTQHLAAHKACERQARRALGDRAFQTAFNRGTDLDLDQTIAYALGEKSTSSDPAPTHTVETPLTRREQQVAELVAEGLSNKDIAARLVIAQRTAEGHVEHILAKLGFTTRIQLAAWVIHQRETRDQ</sequence>
<dbReference type="PANTHER" id="PTHR47691:SF3">
    <property type="entry name" value="HTH-TYPE TRANSCRIPTIONAL REGULATOR RV0890C-RELATED"/>
    <property type="match status" value="1"/>
</dbReference>
<dbReference type="SUPFAM" id="SSF46894">
    <property type="entry name" value="C-terminal effector domain of the bipartite response regulators"/>
    <property type="match status" value="1"/>
</dbReference>
<keyword evidence="2" id="KW-0418">Kinase</keyword>
<proteinExistence type="predicted"/>
<dbReference type="GO" id="GO:0004674">
    <property type="term" value="F:protein serine/threonine kinase activity"/>
    <property type="evidence" value="ECO:0007669"/>
    <property type="project" value="UniProtKB-KW"/>
</dbReference>
<evidence type="ECO:0000259" key="1">
    <source>
        <dbReference type="PROSITE" id="PS50043"/>
    </source>
</evidence>
<dbReference type="PRINTS" id="PR00038">
    <property type="entry name" value="HTHLUXR"/>
</dbReference>
<dbReference type="PROSITE" id="PS50043">
    <property type="entry name" value="HTH_LUXR_2"/>
    <property type="match status" value="1"/>
</dbReference>
<dbReference type="InterPro" id="IPR027417">
    <property type="entry name" value="P-loop_NTPase"/>
</dbReference>
<dbReference type="InterPro" id="IPR011990">
    <property type="entry name" value="TPR-like_helical_dom_sf"/>
</dbReference>
<dbReference type="PRINTS" id="PR00364">
    <property type="entry name" value="DISEASERSIST"/>
</dbReference>
<dbReference type="InterPro" id="IPR016032">
    <property type="entry name" value="Sig_transdc_resp-reg_C-effctor"/>
</dbReference>
<name>A0A7W9NMN4_9PSEU</name>
<dbReference type="CDD" id="cd06170">
    <property type="entry name" value="LuxR_C_like"/>
    <property type="match status" value="1"/>
</dbReference>
<dbReference type="SUPFAM" id="SSF52540">
    <property type="entry name" value="P-loop containing nucleoside triphosphate hydrolases"/>
    <property type="match status" value="1"/>
</dbReference>
<gene>
    <name evidence="2" type="ORF">BJ998_009288</name>
</gene>
<evidence type="ECO:0000313" key="3">
    <source>
        <dbReference type="Proteomes" id="UP000585638"/>
    </source>
</evidence>
<comment type="caution">
    <text evidence="2">The sequence shown here is derived from an EMBL/GenBank/DDBJ whole genome shotgun (WGS) entry which is preliminary data.</text>
</comment>
<keyword evidence="2" id="KW-0808">Transferase</keyword>
<keyword evidence="3" id="KW-1185">Reference proteome</keyword>
<evidence type="ECO:0000313" key="2">
    <source>
        <dbReference type="EMBL" id="MBB5898029.1"/>
    </source>
</evidence>
<dbReference type="EMBL" id="JACHIR010000005">
    <property type="protein sequence ID" value="MBB5898029.1"/>
    <property type="molecule type" value="Genomic_DNA"/>
</dbReference>
<dbReference type="Gene3D" id="3.40.50.300">
    <property type="entry name" value="P-loop containing nucleotide triphosphate hydrolases"/>
    <property type="match status" value="1"/>
</dbReference>
<organism evidence="2 3">
    <name type="scientific">Kutzneria kofuensis</name>
    <dbReference type="NCBI Taxonomy" id="103725"/>
    <lineage>
        <taxon>Bacteria</taxon>
        <taxon>Bacillati</taxon>
        <taxon>Actinomycetota</taxon>
        <taxon>Actinomycetes</taxon>
        <taxon>Pseudonocardiales</taxon>
        <taxon>Pseudonocardiaceae</taxon>
        <taxon>Kutzneria</taxon>
    </lineage>
</organism>
<dbReference type="SUPFAM" id="SSF48452">
    <property type="entry name" value="TPR-like"/>
    <property type="match status" value="1"/>
</dbReference>
<dbReference type="Proteomes" id="UP000585638">
    <property type="component" value="Unassembled WGS sequence"/>
</dbReference>
<dbReference type="EC" id="2.7.11.1" evidence="2"/>
<dbReference type="GO" id="GO:0006355">
    <property type="term" value="P:regulation of DNA-templated transcription"/>
    <property type="evidence" value="ECO:0007669"/>
    <property type="project" value="InterPro"/>
</dbReference>
<dbReference type="Gene3D" id="1.10.10.10">
    <property type="entry name" value="Winged helix-like DNA-binding domain superfamily/Winged helix DNA-binding domain"/>
    <property type="match status" value="1"/>
</dbReference>